<sequence>MHAEPFAAAPAPLPPSLDYMLAVAGLPMCDMRPLSLGLHIPDFFAETDPDAALDTYLAYLKREATMHAVLFAGASSVKQLCFEGAGAACLPERAVDSLLGHLRRHFRFMGGDAGDYEAAVDASTMPPGRLKRLRERGFHRVRIHFDGDGMGPERLPVLVDGARAAGFRSVCVALAYGMPGQRLGRLRWMLETVIGAGPDRIALCHRAGLQSGDAIPGSVDQRMQQLCADRLDMASYTHTGAGRYARLPGDAAPGSARTCPELAGLRWRPATHLLGCGLGAVSAVGPVACRNVTAVVDYYTRLDRNELPVAELLPGERTVPYLM</sequence>
<dbReference type="Proteomes" id="UP001206572">
    <property type="component" value="Unassembled WGS sequence"/>
</dbReference>
<accession>A0ABT2AQE6</accession>
<protein>
    <submittedName>
        <fullName evidence="1">Uncharacterized protein</fullName>
    </submittedName>
</protein>
<evidence type="ECO:0000313" key="2">
    <source>
        <dbReference type="Proteomes" id="UP001206572"/>
    </source>
</evidence>
<evidence type="ECO:0000313" key="1">
    <source>
        <dbReference type="EMBL" id="MCS0598400.1"/>
    </source>
</evidence>
<reference evidence="1 2" key="1">
    <citation type="submission" date="2022-08" db="EMBL/GenBank/DDBJ databases">
        <title>Reclassification of Massilia species as members of the genera Telluria, Duganella, Pseudoduganella, Mokoshia gen. nov. and Zemynaea gen. nov. using orthogonal and non-orthogonal genome-based approaches.</title>
        <authorList>
            <person name="Bowman J.P."/>
        </authorList>
    </citation>
    <scope>NUCLEOTIDE SEQUENCE [LARGE SCALE GENOMIC DNA]</scope>
    <source>
        <strain evidence="1 2">JCM 31661</strain>
    </source>
</reference>
<name>A0ABT2AQE6_9BURK</name>
<dbReference type="InterPro" id="IPR058240">
    <property type="entry name" value="rSAM_sf"/>
</dbReference>
<proteinExistence type="predicted"/>
<organism evidence="1 2">
    <name type="scientific">Massilia agri</name>
    <dbReference type="NCBI Taxonomy" id="1886785"/>
    <lineage>
        <taxon>Bacteria</taxon>
        <taxon>Pseudomonadati</taxon>
        <taxon>Pseudomonadota</taxon>
        <taxon>Betaproteobacteria</taxon>
        <taxon>Burkholderiales</taxon>
        <taxon>Oxalobacteraceae</taxon>
        <taxon>Telluria group</taxon>
        <taxon>Massilia</taxon>
    </lineage>
</organism>
<dbReference type="EMBL" id="JANUHA010000015">
    <property type="protein sequence ID" value="MCS0598400.1"/>
    <property type="molecule type" value="Genomic_DNA"/>
</dbReference>
<gene>
    <name evidence="1" type="ORF">NX780_18815</name>
</gene>
<comment type="caution">
    <text evidence="1">The sequence shown here is derived from an EMBL/GenBank/DDBJ whole genome shotgun (WGS) entry which is preliminary data.</text>
</comment>
<keyword evidence="2" id="KW-1185">Reference proteome</keyword>
<dbReference type="RefSeq" id="WP_258829412.1">
    <property type="nucleotide sequence ID" value="NZ_JANUHA010000015.1"/>
</dbReference>
<dbReference type="SUPFAM" id="SSF102114">
    <property type="entry name" value="Radical SAM enzymes"/>
    <property type="match status" value="1"/>
</dbReference>